<proteinExistence type="predicted"/>
<evidence type="ECO:0000313" key="1">
    <source>
        <dbReference type="EMBL" id="VFK68187.1"/>
    </source>
</evidence>
<reference evidence="1" key="1">
    <citation type="submission" date="2019-02" db="EMBL/GenBank/DDBJ databases">
        <authorList>
            <person name="Gruber-Vodicka R. H."/>
            <person name="Seah K. B. B."/>
        </authorList>
    </citation>
    <scope>NUCLEOTIDE SEQUENCE</scope>
    <source>
        <strain evidence="2">BECK_BY19</strain>
        <strain evidence="1">BECK_BY8</strain>
    </source>
</reference>
<sequence>MSDKYVLSFDIKKPLFELFESFDLPKKILVKMPGSIDEAEIFSQNGADLIYRFEKSFQVMIELYSISRIVKTARKG</sequence>
<dbReference type="EMBL" id="CAADGD010000156">
    <property type="protein sequence ID" value="VFK73004.1"/>
    <property type="molecule type" value="Genomic_DNA"/>
</dbReference>
<gene>
    <name evidence="1" type="ORF">BECKUNK1418G_GA0071005_12115</name>
    <name evidence="2" type="ORF">BECKUNK1418H_GA0071006_11569</name>
</gene>
<organism evidence="1">
    <name type="scientific">Candidatus Kentrum sp. UNK</name>
    <dbReference type="NCBI Taxonomy" id="2126344"/>
    <lineage>
        <taxon>Bacteria</taxon>
        <taxon>Pseudomonadati</taxon>
        <taxon>Pseudomonadota</taxon>
        <taxon>Gammaproteobacteria</taxon>
        <taxon>Candidatus Kentrum</taxon>
    </lineage>
</organism>
<name>A0A451AQ84_9GAMM</name>
<protein>
    <submittedName>
        <fullName evidence="1">Uncharacterized protein</fullName>
    </submittedName>
</protein>
<dbReference type="EMBL" id="CAADFZ010000211">
    <property type="protein sequence ID" value="VFK68187.1"/>
    <property type="molecule type" value="Genomic_DNA"/>
</dbReference>
<accession>A0A451AQ84</accession>
<evidence type="ECO:0000313" key="2">
    <source>
        <dbReference type="EMBL" id="VFK73004.1"/>
    </source>
</evidence>
<dbReference type="AlphaFoldDB" id="A0A451AQ84"/>